<keyword evidence="2" id="KW-1185">Reference proteome</keyword>
<accession>A0A1Y1VHH7</accession>
<reference evidence="1 2" key="1">
    <citation type="submission" date="2016-08" db="EMBL/GenBank/DDBJ databases">
        <title>Genomes of anaerobic fungi encode conserved fungal cellulosomes for biomass hydrolysis.</title>
        <authorList>
            <consortium name="DOE Joint Genome Institute"/>
            <person name="Haitjema C.H."/>
            <person name="Gilmore S.P."/>
            <person name="Henske J.K."/>
            <person name="Solomon K.V."/>
            <person name="De Groot R."/>
            <person name="Kuo A."/>
            <person name="Mondo S.J."/>
            <person name="Salamov A.A."/>
            <person name="Labutti K."/>
            <person name="Zhao Z."/>
            <person name="Chiniquy J."/>
            <person name="Barry K."/>
            <person name="Brewer H.M."/>
            <person name="Purvine S.O."/>
            <person name="Wright A.T."/>
            <person name="Boxma B."/>
            <person name="Van Alen T."/>
            <person name="Hackstein J.H."/>
            <person name="Baker S.E."/>
            <person name="Grigoriev I.V."/>
            <person name="O'Malley M.A."/>
        </authorList>
    </citation>
    <scope>NUCLEOTIDE SEQUENCE [LARGE SCALE GENOMIC DNA]</scope>
    <source>
        <strain evidence="2">finn</strain>
    </source>
</reference>
<dbReference type="OrthoDB" id="2106916at2759"/>
<gene>
    <name evidence="1" type="ORF">BCR36DRAFT_581006</name>
</gene>
<dbReference type="AlphaFoldDB" id="A0A1Y1VHH7"/>
<reference evidence="1 2" key="2">
    <citation type="submission" date="2016-08" db="EMBL/GenBank/DDBJ databases">
        <title>Pervasive Adenine N6-methylation of Active Genes in Fungi.</title>
        <authorList>
            <consortium name="DOE Joint Genome Institute"/>
            <person name="Mondo S.J."/>
            <person name="Dannebaum R.O."/>
            <person name="Kuo R.C."/>
            <person name="Labutti K."/>
            <person name="Haridas S."/>
            <person name="Kuo A."/>
            <person name="Salamov A."/>
            <person name="Ahrendt S.R."/>
            <person name="Lipzen A."/>
            <person name="Sullivan W."/>
            <person name="Andreopoulos W.B."/>
            <person name="Clum A."/>
            <person name="Lindquist E."/>
            <person name="Daum C."/>
            <person name="Ramamoorthy G.K."/>
            <person name="Gryganskyi A."/>
            <person name="Culley D."/>
            <person name="Magnuson J.K."/>
            <person name="James T.Y."/>
            <person name="O'Malley M.A."/>
            <person name="Stajich J.E."/>
            <person name="Spatafora J.W."/>
            <person name="Visel A."/>
            <person name="Grigoriev I.V."/>
        </authorList>
    </citation>
    <scope>NUCLEOTIDE SEQUENCE [LARGE SCALE GENOMIC DNA]</scope>
    <source>
        <strain evidence="2">finn</strain>
    </source>
</reference>
<name>A0A1Y1VHH7_9FUNG</name>
<dbReference type="EMBL" id="MCFH01000008">
    <property type="protein sequence ID" value="ORX55834.1"/>
    <property type="molecule type" value="Genomic_DNA"/>
</dbReference>
<proteinExistence type="predicted"/>
<sequence length="173" mass="19971">MNVDLQWCPCGKQARENDMYCSDICHFLEQYPSLNRKGCYDDLYQNGPIDTEYEKQKIEEKSKPVQKISRISTKKSTITPFGACQSIPQRLSFRSRQRINNQYSTFRAINALSAVDYFNQKSKEPKRSRINAAMGISKLSQGLKRNMVSHSNYLTRIVNNGAEKSQDKPLIVY</sequence>
<dbReference type="Proteomes" id="UP000193719">
    <property type="component" value="Unassembled WGS sequence"/>
</dbReference>
<protein>
    <submittedName>
        <fullName evidence="1">Uncharacterized protein</fullName>
    </submittedName>
</protein>
<organism evidence="1 2">
    <name type="scientific">Piromyces finnis</name>
    <dbReference type="NCBI Taxonomy" id="1754191"/>
    <lineage>
        <taxon>Eukaryota</taxon>
        <taxon>Fungi</taxon>
        <taxon>Fungi incertae sedis</taxon>
        <taxon>Chytridiomycota</taxon>
        <taxon>Chytridiomycota incertae sedis</taxon>
        <taxon>Neocallimastigomycetes</taxon>
        <taxon>Neocallimastigales</taxon>
        <taxon>Neocallimastigaceae</taxon>
        <taxon>Piromyces</taxon>
    </lineage>
</organism>
<comment type="caution">
    <text evidence="1">The sequence shown here is derived from an EMBL/GenBank/DDBJ whole genome shotgun (WGS) entry which is preliminary data.</text>
</comment>
<evidence type="ECO:0000313" key="1">
    <source>
        <dbReference type="EMBL" id="ORX55834.1"/>
    </source>
</evidence>
<evidence type="ECO:0000313" key="2">
    <source>
        <dbReference type="Proteomes" id="UP000193719"/>
    </source>
</evidence>